<evidence type="ECO:0000256" key="2">
    <source>
        <dbReference type="ARBA" id="ARBA00022723"/>
    </source>
</evidence>
<keyword evidence="11" id="KW-1185">Reference proteome</keyword>
<dbReference type="PANTHER" id="PTHR15835">
    <property type="entry name" value="NUCLEAR-INTERACTING PARTNER OF ALK"/>
    <property type="match status" value="1"/>
</dbReference>
<comment type="function">
    <text evidence="6">Required for proper positioning of a substantial amount of TPR at the nuclear basket (NB) through interaction with TPR.</text>
</comment>
<feature type="domain" description="C3HC-type" evidence="8">
    <location>
        <begin position="69"/>
        <end position="188"/>
    </location>
</feature>
<evidence type="ECO:0000313" key="11">
    <source>
        <dbReference type="Proteomes" id="UP001217089"/>
    </source>
</evidence>
<evidence type="ECO:0000256" key="1">
    <source>
        <dbReference type="ARBA" id="ARBA00004123"/>
    </source>
</evidence>
<gene>
    <name evidence="10" type="ORF">KUTeg_020748</name>
</gene>
<evidence type="ECO:0000313" key="10">
    <source>
        <dbReference type="EMBL" id="KAJ8301761.1"/>
    </source>
</evidence>
<name>A0ABQ9E8U1_TEGGR</name>
<feature type="compositionally biased region" description="Polar residues" evidence="7">
    <location>
        <begin position="272"/>
        <end position="288"/>
    </location>
</feature>
<evidence type="ECO:0000256" key="3">
    <source>
        <dbReference type="ARBA" id="ARBA00022771"/>
    </source>
</evidence>
<dbReference type="Proteomes" id="UP001217089">
    <property type="component" value="Unassembled WGS sequence"/>
</dbReference>
<dbReference type="Pfam" id="PF07967">
    <property type="entry name" value="zf-C3HC"/>
    <property type="match status" value="1"/>
</dbReference>
<proteinExistence type="predicted"/>
<feature type="region of interest" description="Disordered" evidence="7">
    <location>
        <begin position="47"/>
        <end position="67"/>
    </location>
</feature>
<sequence length="461" mass="52021">MFSKRITMEDGKRKLDKIKDHFQSFVKTFESKSSVTSINLLTTDKDGKEACPSKDSKETDNKTRKITDPRDKEAYYERVMTWFAKPKDLSPLECARYGWKNIDVDMLECVSCKAKLCGKLPDGNLGHEYYEKLKLKIISAHEKCCLWWSSPSPVSFTTVEFHDKKGVMNEFTVRLKRLLALKSQLPQLSYKHFTEQDFDEDKLNNLILEYQHGLGQEESVDLTFTIIKTSLLLAICGWKVSDKLTTVLTCSYCNRHIGIWNYKKVDTEDNGDTSSATAGSDKNTCDNGTTKSPSTSPSKDASISATMSSANGIGSPSRDVSDSVAMLSANGGSSPSMEKNDNNIPSKRLRMEEKHFFDPVEEHSYWCPWIVDSGGDKSVQSPVLRSSNDSFDSSFDSHHNASTTAWIQMFKMVFPAMVNSDSQATSLSYYFKHKSPVRGIRILRNMLNSWCSPNFPPKQES</sequence>
<evidence type="ECO:0000256" key="7">
    <source>
        <dbReference type="SAM" id="MobiDB-lite"/>
    </source>
</evidence>
<feature type="compositionally biased region" description="Polar residues" evidence="7">
    <location>
        <begin position="330"/>
        <end position="345"/>
    </location>
</feature>
<reference evidence="10 11" key="1">
    <citation type="submission" date="2022-12" db="EMBL/GenBank/DDBJ databases">
        <title>Chromosome-level genome of Tegillarca granosa.</title>
        <authorList>
            <person name="Kim J."/>
        </authorList>
    </citation>
    <scope>NUCLEOTIDE SEQUENCE [LARGE SCALE GENOMIC DNA]</scope>
    <source>
        <strain evidence="10">Teg-2019</strain>
        <tissue evidence="10">Adductor muscle</tissue>
    </source>
</reference>
<evidence type="ECO:0000259" key="8">
    <source>
        <dbReference type="Pfam" id="PF07967"/>
    </source>
</evidence>
<evidence type="ECO:0000256" key="4">
    <source>
        <dbReference type="ARBA" id="ARBA00022833"/>
    </source>
</evidence>
<comment type="caution">
    <text evidence="10">The sequence shown here is derived from an EMBL/GenBank/DDBJ whole genome shotgun (WGS) entry which is preliminary data.</text>
</comment>
<keyword evidence="2" id="KW-0479">Metal-binding</keyword>
<keyword evidence="4" id="KW-0862">Zinc</keyword>
<evidence type="ECO:0008006" key="12">
    <source>
        <dbReference type="Google" id="ProtNLM"/>
    </source>
</evidence>
<dbReference type="InterPro" id="IPR012935">
    <property type="entry name" value="NuBaID_N"/>
</dbReference>
<evidence type="ECO:0000259" key="9">
    <source>
        <dbReference type="Pfam" id="PF08600"/>
    </source>
</evidence>
<comment type="subcellular location">
    <subcellularLocation>
        <location evidence="1">Nucleus</location>
    </subcellularLocation>
</comment>
<evidence type="ECO:0000256" key="5">
    <source>
        <dbReference type="ARBA" id="ARBA00023242"/>
    </source>
</evidence>
<dbReference type="Pfam" id="PF08600">
    <property type="entry name" value="NuBaID_C"/>
    <property type="match status" value="1"/>
</dbReference>
<keyword evidence="3" id="KW-0863">Zinc-finger</keyword>
<feature type="compositionally biased region" description="Polar residues" evidence="7">
    <location>
        <begin position="301"/>
        <end position="314"/>
    </location>
</feature>
<feature type="compositionally biased region" description="Low complexity" evidence="7">
    <location>
        <begin position="289"/>
        <end position="299"/>
    </location>
</feature>
<protein>
    <recommendedName>
        <fullName evidence="12">Nuclear-interacting partner of ALK</fullName>
    </recommendedName>
</protein>
<accession>A0ABQ9E8U1</accession>
<dbReference type="PANTHER" id="PTHR15835:SF6">
    <property type="entry name" value="ZINC FINGER C3HC-TYPE PROTEIN 1"/>
    <property type="match status" value="1"/>
</dbReference>
<keyword evidence="5" id="KW-0539">Nucleus</keyword>
<feature type="region of interest" description="Disordered" evidence="7">
    <location>
        <begin position="268"/>
        <end position="345"/>
    </location>
</feature>
<dbReference type="InterPro" id="IPR013909">
    <property type="entry name" value="NuBaID_C"/>
</dbReference>
<feature type="domain" description="NuBaID C-terminal" evidence="9">
    <location>
        <begin position="231"/>
        <end position="373"/>
    </location>
</feature>
<organism evidence="10 11">
    <name type="scientific">Tegillarca granosa</name>
    <name type="common">Malaysian cockle</name>
    <name type="synonym">Anadara granosa</name>
    <dbReference type="NCBI Taxonomy" id="220873"/>
    <lineage>
        <taxon>Eukaryota</taxon>
        <taxon>Metazoa</taxon>
        <taxon>Spiralia</taxon>
        <taxon>Lophotrochozoa</taxon>
        <taxon>Mollusca</taxon>
        <taxon>Bivalvia</taxon>
        <taxon>Autobranchia</taxon>
        <taxon>Pteriomorphia</taxon>
        <taxon>Arcoida</taxon>
        <taxon>Arcoidea</taxon>
        <taxon>Arcidae</taxon>
        <taxon>Tegillarca</taxon>
    </lineage>
</organism>
<evidence type="ECO:0000256" key="6">
    <source>
        <dbReference type="ARBA" id="ARBA00044931"/>
    </source>
</evidence>
<dbReference type="EMBL" id="JARBDR010000918">
    <property type="protein sequence ID" value="KAJ8301761.1"/>
    <property type="molecule type" value="Genomic_DNA"/>
</dbReference>